<dbReference type="PROSITE" id="PS52004">
    <property type="entry name" value="KS3_2"/>
    <property type="match status" value="1"/>
</dbReference>
<sequence>MLELINRYEHGFVYIPVILACREKGLFELIKKKRITHRQIANTLGANTGNLQVALTMMESLGWLSKNEADEYSLKDNCQAYLSIPEEILYLYNLPIESYLLGKEKPGIIKNWIELSQQQWNINDRTIADLLDGVLIIPIMLGLHKHNLLAVDEDKPLFYNVTPHIREELSRLFIAKGWADKSLIKVQKHSQKSNKNKNYLCLTDIGKCLGQRTIIKSISLNCFENNYYNLRHPKIEDLRDLIALETLCWSENLQVDNEEIYRRIFKIPQGQFILELEDKIVGAIYSQRIDNPQLLDNKTCTQVPLLHTESGVVVQLLAVNILPELQNQGLGDRLLEFMLQYCAQISGVEKVVAVTLCRNYPDYSPMPMAEYIHQKNESGLLVDPLLRFHQIHGAKIEKLLPGYRPKDWENQTCGVLVSYDIQHRQRFDGATVEKNRQTKVKLTEDIDEVVASCVRKVMHQKKSFDAQRALMEMGIESLELLELRYLLQKKLGVEIDPNLFFKYGTAAAIASYFKGETTERSGEVSEVLPKPEAIKTDSGFSTAQLENGVAIIGMACRFPGDADSPQQYWSLLHDGIDGITEVPPTRWDIEQYYHPEKNQPGKIANRYGGFLTEVDKFEPDFFRISAREALYMDPQQRLLLEEHWKALEDAGINPESLSGTETGIFVGIAFHDYERLQDKYYQEQDLNIYFATGSSTAIGAGRLSYFFQLNGPSITVDTACSSSLSAVHLACQSIRNGECQLALASGVNLLLSPELSISFSQAGMLSPDGRCKTFDAAANGYVRSEGCGVVVLKSLKQAIADNDRILAVVRGTAINQDGASNGLTAPNQSAQEAVLKRALSVAGVSANQISYVEAHGTGTSLGDPVEIKAIEAVYGKDRSADRPLMIGSVKTNIGHTEAAAGIAGLIKVVLSLQNQYIPPHLHWKQLNPYISLAGIPGVIPTEGKVWEQYEGDETRVAALSSFGFSGTNSHAIVEEAPEGRSQEPGARSQEPGARSQEPPYLLTVSAKKEQALKELVSSYQHHLETNPELELADVCYTANTGRADFNHRLAIIATNPQQLTNKLRQYQAGEEESGVFSGQLSHSSSPAKVAFLFTGQGSQYVQMGRQLYQTQPVFRQVLDQCDELLRPYLERPLLEVLYPQDTPNSNSYLLDQTAYTQPTLFALEYALCKLWESWGIKPQVVMGHSVGEYVAATIAGVLSLEDGLKLIALRGRLMQQLPAGGEMVSVMASKSQVKDAIANHTKQVTIAAINGPESVVISGEAGAIQAIVTKLESKLIKTKQLQVSHAFHSPLMTPMLAEFAAVAQQITYHQPRIPVISNVTGTIADKSIATADYWVEHVVKPVRFVAGIKTLAEQDIRIFLEIGPKPVLLVMGRECLIGSKKIWLPSLRPGKPDWLQMLQSLGQLYVQGVKVDWLGFYPDDAPQKVVLPTYPWQRKRYWISDLQQYKNKGKNGKVAPQVASDNNQSKNSVVTNNSSGSKMLPGIKESEQPRIKEREQPRIKESEQDARTTINIQKSDAPDIEQPQRRLSNPASLSLSKTTVAKQQPAKRELAQLRVPLTQVEPAQITQQYLESEKITQTLGKALHQDILINQKTTKEPKTMNREQVEQLKQEYEEKGYCQIKKIFDFSAIKTIQKTLDQAKQESQISKEKVTLKLGGIDDIDTNDHAYDLVKYDFVSSFIQEKLALLNYITGKNLMIMHNALFSVEPNHKGLPWHVGVGSFSFTKTEDFGASIWIPLDKITKEHRGGMQYVSTKIFPGQFYYSVFDLHLKNNIKWDESQGDLNEYVANANTIYNKITEDVIDYTIKDGYEEDEYNLGDAFFFNKYVLHQSVPLKPGLHKLRRAFVIRLVDYDTRVDEERLGLFSKYSQLHSRYYKTLPRYNKDSVLVMVSRAVQKGLKSPYLRDIPHVQQTLAARMAAGAISFEETPSISSAPQTQQPLKTLQPLRTPQVNQVNLSEIKQVLKQQLAEALYTEESEIAEDQKFVDLGLDSIVGVEWTTTINQTYNLNLKATKLYDYPTLLELSGYIAQILSSQGTKPISSSSQTQQSLKTLQPLPTPQVNQVNLSEIKQVLKQQLAEALYTEESEIAEDQKFVDLGLDSIVGVEWTTTINQTYNLNLKATKLYDYPTLLELAAYIAQTLASQGTKPQVSQQPLKTLQPLPQPQVNLSEIKQVLKQQLAEALYTEESEIAEDQKFVDLGLDSIVGVEWTTTINQTYNLNLKATKLYDYPTLLELAPYIAQEIAATGGSKLFQGNGNGGHPQESLPNNGSPVNSSEEMDPKLRLRAILNKVAKKELTIQEANKLVQQIKKQVTV</sequence>
<dbReference type="Gene3D" id="1.10.10.10">
    <property type="entry name" value="Winged helix-like DNA-binding domain superfamily/Winged helix DNA-binding domain"/>
    <property type="match status" value="1"/>
</dbReference>
<dbReference type="InterPro" id="IPR056394">
    <property type="entry name" value="AprA-like_N"/>
</dbReference>
<dbReference type="InterPro" id="IPR016181">
    <property type="entry name" value="Acyl_CoA_acyltransferase"/>
</dbReference>
<dbReference type="Gene3D" id="2.60.120.620">
    <property type="entry name" value="q2cbj1_9rhob like domain"/>
    <property type="match status" value="1"/>
</dbReference>
<evidence type="ECO:0000256" key="1">
    <source>
        <dbReference type="ARBA" id="ARBA00022450"/>
    </source>
</evidence>
<name>F4Y435_9CYAN</name>
<feature type="compositionally biased region" description="Polar residues" evidence="5">
    <location>
        <begin position="2261"/>
        <end position="2272"/>
    </location>
</feature>
<dbReference type="SUPFAM" id="SSF55048">
    <property type="entry name" value="Probable ACP-binding domain of malonyl-CoA ACP transacylase"/>
    <property type="match status" value="1"/>
</dbReference>
<dbReference type="Pfam" id="PF23526">
    <property type="entry name" value="AprA_N"/>
    <property type="match status" value="1"/>
</dbReference>
<organism evidence="10 11">
    <name type="scientific">Moorena producens 3L</name>
    <dbReference type="NCBI Taxonomy" id="489825"/>
    <lineage>
        <taxon>Bacteria</taxon>
        <taxon>Bacillati</taxon>
        <taxon>Cyanobacteriota</taxon>
        <taxon>Cyanophyceae</taxon>
        <taxon>Coleofasciculales</taxon>
        <taxon>Coleofasciculaceae</taxon>
        <taxon>Moorena</taxon>
    </lineage>
</organism>
<dbReference type="GO" id="GO:0031177">
    <property type="term" value="F:phosphopantetheine binding"/>
    <property type="evidence" value="ECO:0007669"/>
    <property type="project" value="InterPro"/>
</dbReference>
<dbReference type="EMBL" id="HQ696500">
    <property type="protein sequence ID" value="AEE88289.1"/>
    <property type="molecule type" value="Genomic_DNA"/>
</dbReference>
<evidence type="ECO:0000313" key="11">
    <source>
        <dbReference type="Proteomes" id="UP000003959"/>
    </source>
</evidence>
<keyword evidence="4" id="KW-0175">Coiled coil</keyword>
<dbReference type="FunFam" id="2.60.120.620:FF:000062">
    <property type="entry name" value="CurA"/>
    <property type="match status" value="1"/>
</dbReference>
<dbReference type="Pfam" id="PF00550">
    <property type="entry name" value="PP-binding"/>
    <property type="match status" value="4"/>
</dbReference>
<feature type="region of interest" description="Disordered" evidence="5">
    <location>
        <begin position="974"/>
        <end position="999"/>
    </location>
</feature>
<dbReference type="Gene3D" id="3.40.47.10">
    <property type="match status" value="1"/>
</dbReference>
<dbReference type="Pfam" id="PF05721">
    <property type="entry name" value="PhyH"/>
    <property type="match status" value="1"/>
</dbReference>
<dbReference type="SUPFAM" id="SSF55729">
    <property type="entry name" value="Acyl-CoA N-acyltransferases (Nat)"/>
    <property type="match status" value="1"/>
</dbReference>
<keyword evidence="11" id="KW-1185">Reference proteome</keyword>
<dbReference type="Pfam" id="PF23589">
    <property type="entry name" value="WHD_AprA"/>
    <property type="match status" value="1"/>
</dbReference>
<feature type="domain" description="Ketosynthase family 3 (KS3)" evidence="8">
    <location>
        <begin position="546"/>
        <end position="975"/>
    </location>
</feature>
<dbReference type="CDD" id="cd04301">
    <property type="entry name" value="NAT_SF"/>
    <property type="match status" value="1"/>
</dbReference>
<evidence type="ECO:0000313" key="9">
    <source>
        <dbReference type="EMBL" id="AEE88289.1"/>
    </source>
</evidence>
<dbReference type="SUPFAM" id="SSF51197">
    <property type="entry name" value="Clavaminate synthase-like"/>
    <property type="match status" value="1"/>
</dbReference>
<feature type="region of interest" description="Disordered" evidence="5">
    <location>
        <begin position="2248"/>
        <end position="2275"/>
    </location>
</feature>
<dbReference type="Pfam" id="PF00583">
    <property type="entry name" value="Acetyltransf_1"/>
    <property type="match status" value="1"/>
</dbReference>
<dbReference type="SMR" id="F4Y435"/>
<evidence type="ECO:0000259" key="8">
    <source>
        <dbReference type="PROSITE" id="PS52004"/>
    </source>
</evidence>
<dbReference type="InterPro" id="IPR016039">
    <property type="entry name" value="Thiolase-like"/>
</dbReference>
<gene>
    <name evidence="10" type="ORF">LYNGBM3L_74570</name>
</gene>
<dbReference type="PROSITE" id="PS00012">
    <property type="entry name" value="PHOSPHOPANTETHEINE"/>
    <property type="match status" value="3"/>
</dbReference>
<evidence type="ECO:0000256" key="3">
    <source>
        <dbReference type="ARBA" id="ARBA00022679"/>
    </source>
</evidence>
<dbReference type="OrthoDB" id="499075at2"/>
<dbReference type="SUPFAM" id="SSF47336">
    <property type="entry name" value="ACP-like"/>
    <property type="match status" value="4"/>
</dbReference>
<dbReference type="PROSITE" id="PS51257">
    <property type="entry name" value="PROKAR_LIPOPROTEIN"/>
    <property type="match status" value="1"/>
</dbReference>
<dbReference type="SMART" id="SM00827">
    <property type="entry name" value="PKS_AT"/>
    <property type="match status" value="1"/>
</dbReference>
<dbReference type="InterPro" id="IPR000182">
    <property type="entry name" value="GNAT_dom"/>
</dbReference>
<dbReference type="Gene3D" id="3.40.366.10">
    <property type="entry name" value="Malonyl-Coenzyme A Acyl Carrier Protein, domain 2"/>
    <property type="match status" value="1"/>
</dbReference>
<feature type="compositionally biased region" description="Basic and acidic residues" evidence="5">
    <location>
        <begin position="1484"/>
        <end position="1506"/>
    </location>
</feature>
<evidence type="ECO:0000259" key="6">
    <source>
        <dbReference type="PROSITE" id="PS50075"/>
    </source>
</evidence>
<feature type="domain" description="Carrier" evidence="6">
    <location>
        <begin position="2163"/>
        <end position="2240"/>
    </location>
</feature>
<dbReference type="SMART" id="SM00825">
    <property type="entry name" value="PKS_KS"/>
    <property type="match status" value="1"/>
</dbReference>
<dbReference type="InterPro" id="IPR020806">
    <property type="entry name" value="PKS_PP-bd"/>
</dbReference>
<evidence type="ECO:0000259" key="7">
    <source>
        <dbReference type="PROSITE" id="PS51186"/>
    </source>
</evidence>
<dbReference type="GO" id="GO:0004315">
    <property type="term" value="F:3-oxoacyl-[acyl-carrier-protein] synthase activity"/>
    <property type="evidence" value="ECO:0007669"/>
    <property type="project" value="InterPro"/>
</dbReference>
<dbReference type="Gene3D" id="1.10.1200.10">
    <property type="entry name" value="ACP-like"/>
    <property type="match status" value="4"/>
</dbReference>
<dbReference type="HOGENOM" id="CLU_230053_0_0_3"/>
<dbReference type="Proteomes" id="UP000003959">
    <property type="component" value="Unassembled WGS sequence"/>
</dbReference>
<dbReference type="eggNOG" id="COG3321">
    <property type="taxonomic scope" value="Bacteria"/>
</dbReference>
<dbReference type="InterPro" id="IPR056395">
    <property type="entry name" value="WH_AprA"/>
</dbReference>
<keyword evidence="3" id="KW-0808">Transferase</keyword>
<feature type="domain" description="Carrier" evidence="6">
    <location>
        <begin position="440"/>
        <end position="517"/>
    </location>
</feature>
<dbReference type="InterPro" id="IPR014030">
    <property type="entry name" value="Ketoacyl_synth_N"/>
</dbReference>
<dbReference type="PANTHER" id="PTHR43775:SF37">
    <property type="entry name" value="SI:DKEY-61P9.11"/>
    <property type="match status" value="1"/>
</dbReference>
<dbReference type="InterPro" id="IPR018201">
    <property type="entry name" value="Ketoacyl_synth_AS"/>
</dbReference>
<dbReference type="Gene3D" id="3.30.70.3290">
    <property type="match status" value="1"/>
</dbReference>
<evidence type="ECO:0000313" key="10">
    <source>
        <dbReference type="EMBL" id="EGJ28354.1"/>
    </source>
</evidence>
<dbReference type="InterPro" id="IPR036388">
    <property type="entry name" value="WH-like_DNA-bd_sf"/>
</dbReference>
<evidence type="ECO:0000256" key="5">
    <source>
        <dbReference type="SAM" id="MobiDB-lite"/>
    </source>
</evidence>
<dbReference type="Pfam" id="PF00109">
    <property type="entry name" value="ketoacyl-synt"/>
    <property type="match status" value="1"/>
</dbReference>
<keyword evidence="2" id="KW-0597">Phosphoprotein</keyword>
<dbReference type="PROSITE" id="PS51186">
    <property type="entry name" value="GNAT"/>
    <property type="match status" value="1"/>
</dbReference>
<dbReference type="EMBL" id="GL890975">
    <property type="protein sequence ID" value="EGJ28354.1"/>
    <property type="molecule type" value="Genomic_DNA"/>
</dbReference>
<feature type="region of interest" description="Disordered" evidence="5">
    <location>
        <begin position="1449"/>
        <end position="1531"/>
    </location>
</feature>
<reference evidence="9 11" key="1">
    <citation type="journal article" date="2011" name="Proc. Natl. Acad. Sci. U.S.A.">
        <title>Genomic insights into the physiology and ecology of the marine filamentous cyanobacterium Lyngbya majuscula.</title>
        <authorList>
            <person name="Jones A.C."/>
            <person name="Monroe E.A."/>
            <person name="Podell S."/>
            <person name="Hess W.R."/>
            <person name="Klages S."/>
            <person name="Esquenazi E."/>
            <person name="Niessen S."/>
            <person name="Hoover H."/>
            <person name="Rothmann M."/>
            <person name="Lasken R.S."/>
            <person name="Yates J.R.III."/>
            <person name="Reinhardt R."/>
            <person name="Kube M."/>
            <person name="Burkart M.D."/>
            <person name="Allen E.E."/>
            <person name="Dorrestein P.C."/>
            <person name="Gerwick W.H."/>
            <person name="Gerwick L."/>
        </authorList>
    </citation>
    <scope>NUCLEOTIDE SEQUENCE [LARGE SCALE GENOMIC DNA]</scope>
    <source>
        <strain evidence="9 11">3L</strain>
    </source>
</reference>
<dbReference type="InterPro" id="IPR050091">
    <property type="entry name" value="PKS_NRPS_Biosynth_Enz"/>
</dbReference>
<dbReference type="Pfam" id="PF00698">
    <property type="entry name" value="Acyl_transf_1"/>
    <property type="match status" value="1"/>
</dbReference>
<accession>F4Y435</accession>
<dbReference type="InterPro" id="IPR020841">
    <property type="entry name" value="PKS_Beta-ketoAc_synthase_dom"/>
</dbReference>
<dbReference type="Pfam" id="PF02801">
    <property type="entry name" value="Ketoacyl-synt_C"/>
    <property type="match status" value="1"/>
</dbReference>
<dbReference type="Pfam" id="PF22621">
    <property type="entry name" value="CurL-like_PKS_C"/>
    <property type="match status" value="1"/>
</dbReference>
<evidence type="ECO:0000256" key="2">
    <source>
        <dbReference type="ARBA" id="ARBA00022553"/>
    </source>
</evidence>
<dbReference type="PROSITE" id="PS00606">
    <property type="entry name" value="KS3_1"/>
    <property type="match status" value="1"/>
</dbReference>
<dbReference type="SUPFAM" id="SSF46785">
    <property type="entry name" value="Winged helix' DNA-binding domain"/>
    <property type="match status" value="1"/>
</dbReference>
<dbReference type="InterPro" id="IPR016036">
    <property type="entry name" value="Malonyl_transacylase_ACP-bd"/>
</dbReference>
<dbReference type="InterPro" id="IPR036390">
    <property type="entry name" value="WH_DNA-bd_sf"/>
</dbReference>
<feature type="compositionally biased region" description="Polar residues" evidence="5">
    <location>
        <begin position="1459"/>
        <end position="1477"/>
    </location>
</feature>
<dbReference type="InterPro" id="IPR036736">
    <property type="entry name" value="ACP-like_sf"/>
</dbReference>
<dbReference type="SMART" id="SM01294">
    <property type="entry name" value="PKS_PP_betabranch"/>
    <property type="match status" value="3"/>
</dbReference>
<dbReference type="InterPro" id="IPR009081">
    <property type="entry name" value="PP-bd_ACP"/>
</dbReference>
<reference evidence="10" key="2">
    <citation type="journal article" date="2011" name="Proc. Natl. Acad. Sci. U.S.A.">
        <title>Genomic insights into the physiology and ecology of the marine filamentous cyanobacterium Lyngbya majuscula.</title>
        <authorList>
            <person name="Jones A.C."/>
            <person name="Monroe E.A."/>
            <person name="Podell S."/>
            <person name="Hess W.R."/>
            <person name="Klages S."/>
            <person name="Esquenazi E."/>
            <person name="Niessen S."/>
            <person name="Hoover H."/>
            <person name="Rothmann M."/>
            <person name="Lasken R.S."/>
            <person name="Yates J.R.III."/>
            <person name="Reinhardt R."/>
            <person name="Kube M."/>
            <person name="Burkart M.D."/>
            <person name="Allen E.E."/>
            <person name="Dorrestein P.C."/>
            <person name="Gerwick W.H."/>
            <person name="Gerwick L."/>
        </authorList>
    </citation>
    <scope>NUCLEOTIDE SEQUENCE</scope>
    <source>
        <strain evidence="10">3L</strain>
    </source>
</reference>
<proteinExistence type="predicted"/>
<feature type="domain" description="Carrier" evidence="6">
    <location>
        <begin position="1952"/>
        <end position="2029"/>
    </location>
</feature>
<dbReference type="InterPro" id="IPR006162">
    <property type="entry name" value="Ppantetheine_attach_site"/>
</dbReference>
<keyword evidence="1" id="KW-0596">Phosphopantetheine</keyword>
<dbReference type="GO" id="GO:0016706">
    <property type="term" value="F:2-oxoglutarate-dependent dioxygenase activity"/>
    <property type="evidence" value="ECO:0007669"/>
    <property type="project" value="UniProtKB-ARBA"/>
</dbReference>
<dbReference type="FunFam" id="3.40.366.10:FF:000002">
    <property type="entry name" value="Probable polyketide synthase 2"/>
    <property type="match status" value="1"/>
</dbReference>
<feature type="domain" description="N-acetyltransferase" evidence="7">
    <location>
        <begin position="228"/>
        <end position="422"/>
    </location>
</feature>
<dbReference type="PANTHER" id="PTHR43775">
    <property type="entry name" value="FATTY ACID SYNTHASE"/>
    <property type="match status" value="1"/>
</dbReference>
<evidence type="ECO:0000256" key="4">
    <source>
        <dbReference type="SAM" id="Coils"/>
    </source>
</evidence>
<dbReference type="Gene3D" id="3.40.630.30">
    <property type="match status" value="1"/>
</dbReference>
<dbReference type="PROSITE" id="PS50075">
    <property type="entry name" value="CARRIER"/>
    <property type="match status" value="4"/>
</dbReference>
<dbReference type="InterPro" id="IPR001227">
    <property type="entry name" value="Ac_transferase_dom_sf"/>
</dbReference>
<dbReference type="GO" id="GO:0006633">
    <property type="term" value="P:fatty acid biosynthetic process"/>
    <property type="evidence" value="ECO:0007669"/>
    <property type="project" value="InterPro"/>
</dbReference>
<dbReference type="SUPFAM" id="SSF52151">
    <property type="entry name" value="FabD/lysophospholipase-like"/>
    <property type="match status" value="1"/>
</dbReference>
<dbReference type="GO" id="GO:0004312">
    <property type="term" value="F:fatty acid synthase activity"/>
    <property type="evidence" value="ECO:0007669"/>
    <property type="project" value="TreeGrafter"/>
</dbReference>
<feature type="domain" description="Carrier" evidence="6">
    <location>
        <begin position="2061"/>
        <end position="2138"/>
    </location>
</feature>
<dbReference type="FunFam" id="3.40.47.10:FF:000019">
    <property type="entry name" value="Polyketide synthase type I"/>
    <property type="match status" value="1"/>
</dbReference>
<feature type="coiled-coil region" evidence="4">
    <location>
        <begin position="2281"/>
        <end position="2308"/>
    </location>
</feature>
<dbReference type="CDD" id="cd00833">
    <property type="entry name" value="PKS"/>
    <property type="match status" value="1"/>
</dbReference>
<dbReference type="InterPro" id="IPR008775">
    <property type="entry name" value="Phytyl_CoA_dOase-like"/>
</dbReference>
<dbReference type="RefSeq" id="WP_008191817.1">
    <property type="nucleotide sequence ID" value="NZ_GL890975.1"/>
</dbReference>
<dbReference type="SMART" id="SM00823">
    <property type="entry name" value="PKS_PP"/>
    <property type="match status" value="4"/>
</dbReference>
<dbReference type="InterPro" id="IPR016035">
    <property type="entry name" value="Acyl_Trfase/lysoPLipase"/>
</dbReference>
<dbReference type="InterPro" id="IPR014043">
    <property type="entry name" value="Acyl_transferase_dom"/>
</dbReference>
<dbReference type="InterPro" id="IPR014031">
    <property type="entry name" value="Ketoacyl_synth_C"/>
</dbReference>
<protein>
    <submittedName>
        <fullName evidence="9">CurA</fullName>
    </submittedName>
    <submittedName>
        <fullName evidence="10">Polyketide synthase module</fullName>
    </submittedName>
</protein>
<dbReference type="SUPFAM" id="SSF53901">
    <property type="entry name" value="Thiolase-like"/>
    <property type="match status" value="1"/>
</dbReference>